<dbReference type="InterPro" id="IPR036388">
    <property type="entry name" value="WH-like_DNA-bd_sf"/>
</dbReference>
<proteinExistence type="predicted"/>
<dbReference type="PANTHER" id="PTHR44846:SF1">
    <property type="entry name" value="MANNOSYL-D-GLYCERATE TRANSPORT_METABOLISM SYSTEM REPRESSOR MNGR-RELATED"/>
    <property type="match status" value="1"/>
</dbReference>
<dbReference type="CDD" id="cd07377">
    <property type="entry name" value="WHTH_GntR"/>
    <property type="match status" value="1"/>
</dbReference>
<dbReference type="Pfam" id="PF07702">
    <property type="entry name" value="UTRA"/>
    <property type="match status" value="1"/>
</dbReference>
<comment type="caution">
    <text evidence="5">The sequence shown here is derived from an EMBL/GenBank/DDBJ whole genome shotgun (WGS) entry which is preliminary data.</text>
</comment>
<dbReference type="SMART" id="SM00866">
    <property type="entry name" value="UTRA"/>
    <property type="match status" value="1"/>
</dbReference>
<evidence type="ECO:0000256" key="3">
    <source>
        <dbReference type="ARBA" id="ARBA00023163"/>
    </source>
</evidence>
<dbReference type="RefSeq" id="WP_119927980.1">
    <property type="nucleotide sequence ID" value="NZ_QZEY01000007.1"/>
</dbReference>
<protein>
    <submittedName>
        <fullName evidence="5">GntR family transcriptional regulator</fullName>
    </submittedName>
</protein>
<dbReference type="Pfam" id="PF00392">
    <property type="entry name" value="GntR"/>
    <property type="match status" value="1"/>
</dbReference>
<dbReference type="AlphaFoldDB" id="A0A3A4ASJ4"/>
<evidence type="ECO:0000313" key="5">
    <source>
        <dbReference type="EMBL" id="RJL31295.1"/>
    </source>
</evidence>
<organism evidence="5 6">
    <name type="scientific">Bailinhaonella thermotolerans</name>
    <dbReference type="NCBI Taxonomy" id="1070861"/>
    <lineage>
        <taxon>Bacteria</taxon>
        <taxon>Bacillati</taxon>
        <taxon>Actinomycetota</taxon>
        <taxon>Actinomycetes</taxon>
        <taxon>Streptosporangiales</taxon>
        <taxon>Streptosporangiaceae</taxon>
        <taxon>Bailinhaonella</taxon>
    </lineage>
</organism>
<keyword evidence="2" id="KW-0238">DNA-binding</keyword>
<gene>
    <name evidence="5" type="ORF">D5H75_19760</name>
</gene>
<dbReference type="SUPFAM" id="SSF64288">
    <property type="entry name" value="Chorismate lyase-like"/>
    <property type="match status" value="1"/>
</dbReference>
<dbReference type="SUPFAM" id="SSF46785">
    <property type="entry name" value="Winged helix' DNA-binding domain"/>
    <property type="match status" value="1"/>
</dbReference>
<keyword evidence="6" id="KW-1185">Reference proteome</keyword>
<dbReference type="InterPro" id="IPR036390">
    <property type="entry name" value="WH_DNA-bd_sf"/>
</dbReference>
<dbReference type="PANTHER" id="PTHR44846">
    <property type="entry name" value="MANNOSYL-D-GLYCERATE TRANSPORT/METABOLISM SYSTEM REPRESSOR MNGR-RELATED"/>
    <property type="match status" value="1"/>
</dbReference>
<dbReference type="EMBL" id="QZEY01000007">
    <property type="protein sequence ID" value="RJL31295.1"/>
    <property type="molecule type" value="Genomic_DNA"/>
</dbReference>
<dbReference type="PRINTS" id="PR00035">
    <property type="entry name" value="HTHGNTR"/>
</dbReference>
<name>A0A3A4ASJ4_9ACTN</name>
<evidence type="ECO:0000259" key="4">
    <source>
        <dbReference type="PROSITE" id="PS50949"/>
    </source>
</evidence>
<dbReference type="OrthoDB" id="3579313at2"/>
<reference evidence="5 6" key="1">
    <citation type="submission" date="2018-09" db="EMBL/GenBank/DDBJ databases">
        <title>YIM 75507 draft genome.</title>
        <authorList>
            <person name="Tang S."/>
            <person name="Feng Y."/>
        </authorList>
    </citation>
    <scope>NUCLEOTIDE SEQUENCE [LARGE SCALE GENOMIC DNA]</scope>
    <source>
        <strain evidence="5 6">YIM 75507</strain>
    </source>
</reference>
<dbReference type="GO" id="GO:0003700">
    <property type="term" value="F:DNA-binding transcription factor activity"/>
    <property type="evidence" value="ECO:0007669"/>
    <property type="project" value="InterPro"/>
</dbReference>
<sequence length="251" mass="26821">MARDAGHETRYHAIAADLAEKIRAGRYAPGEALPSQRELSAAYGVTLMTLRQALRLLSDEGLIVQQAGRGTFVAPPHLAYRLGPLRSLADDLERQGHRVRTVVLGRAMRRLPAPVAARLRAAPGETALRLERVREFAGRPAVHQVSWVRRPAADRIKDRDFGAESLYAALADAGVAAARAAETVRPGLLDAAAARHLGEPEGAPVFVSERVTYTLDGAAVIADRATILGSMMEIRADRAAGGLSLTWGATG</sequence>
<dbReference type="GO" id="GO:0003677">
    <property type="term" value="F:DNA binding"/>
    <property type="evidence" value="ECO:0007669"/>
    <property type="project" value="UniProtKB-KW"/>
</dbReference>
<dbReference type="InterPro" id="IPR050679">
    <property type="entry name" value="Bact_HTH_transcr_reg"/>
</dbReference>
<dbReference type="SMART" id="SM00345">
    <property type="entry name" value="HTH_GNTR"/>
    <property type="match status" value="1"/>
</dbReference>
<dbReference type="PROSITE" id="PS50949">
    <property type="entry name" value="HTH_GNTR"/>
    <property type="match status" value="1"/>
</dbReference>
<keyword evidence="1" id="KW-0805">Transcription regulation</keyword>
<evidence type="ECO:0000256" key="2">
    <source>
        <dbReference type="ARBA" id="ARBA00023125"/>
    </source>
</evidence>
<keyword evidence="3" id="KW-0804">Transcription</keyword>
<accession>A0A3A4ASJ4</accession>
<dbReference type="GO" id="GO:0045892">
    <property type="term" value="P:negative regulation of DNA-templated transcription"/>
    <property type="evidence" value="ECO:0007669"/>
    <property type="project" value="TreeGrafter"/>
</dbReference>
<dbReference type="InterPro" id="IPR011663">
    <property type="entry name" value="UTRA"/>
</dbReference>
<dbReference type="Proteomes" id="UP000265768">
    <property type="component" value="Unassembled WGS sequence"/>
</dbReference>
<dbReference type="Gene3D" id="3.40.1410.10">
    <property type="entry name" value="Chorismate lyase-like"/>
    <property type="match status" value="1"/>
</dbReference>
<dbReference type="InterPro" id="IPR028978">
    <property type="entry name" value="Chorismate_lyase_/UTRA_dom_sf"/>
</dbReference>
<feature type="domain" description="HTH gntR-type" evidence="4">
    <location>
        <begin position="8"/>
        <end position="76"/>
    </location>
</feature>
<evidence type="ECO:0000313" key="6">
    <source>
        <dbReference type="Proteomes" id="UP000265768"/>
    </source>
</evidence>
<evidence type="ECO:0000256" key="1">
    <source>
        <dbReference type="ARBA" id="ARBA00023015"/>
    </source>
</evidence>
<dbReference type="InterPro" id="IPR000524">
    <property type="entry name" value="Tscrpt_reg_HTH_GntR"/>
</dbReference>
<dbReference type="Gene3D" id="1.10.10.10">
    <property type="entry name" value="Winged helix-like DNA-binding domain superfamily/Winged helix DNA-binding domain"/>
    <property type="match status" value="1"/>
</dbReference>